<evidence type="ECO:0000313" key="2">
    <source>
        <dbReference type="Proteomes" id="UP001054837"/>
    </source>
</evidence>
<name>A0AAV4TAN1_9ARAC</name>
<reference evidence="1 2" key="1">
    <citation type="submission" date="2021-06" db="EMBL/GenBank/DDBJ databases">
        <title>Caerostris darwini draft genome.</title>
        <authorList>
            <person name="Kono N."/>
            <person name="Arakawa K."/>
        </authorList>
    </citation>
    <scope>NUCLEOTIDE SEQUENCE [LARGE SCALE GENOMIC DNA]</scope>
</reference>
<dbReference type="EMBL" id="BPLQ01009134">
    <property type="protein sequence ID" value="GIY41972.1"/>
    <property type="molecule type" value="Genomic_DNA"/>
</dbReference>
<protein>
    <submittedName>
        <fullName evidence="1">Uncharacterized protein</fullName>
    </submittedName>
</protein>
<keyword evidence="2" id="KW-1185">Reference proteome</keyword>
<dbReference type="AlphaFoldDB" id="A0AAV4TAN1"/>
<organism evidence="1 2">
    <name type="scientific">Caerostris darwini</name>
    <dbReference type="NCBI Taxonomy" id="1538125"/>
    <lineage>
        <taxon>Eukaryota</taxon>
        <taxon>Metazoa</taxon>
        <taxon>Ecdysozoa</taxon>
        <taxon>Arthropoda</taxon>
        <taxon>Chelicerata</taxon>
        <taxon>Arachnida</taxon>
        <taxon>Araneae</taxon>
        <taxon>Araneomorphae</taxon>
        <taxon>Entelegynae</taxon>
        <taxon>Araneoidea</taxon>
        <taxon>Araneidae</taxon>
        <taxon>Caerostris</taxon>
    </lineage>
</organism>
<sequence length="109" mass="12313">MAKSGESRINFPEFFVVPIVSAVTQRGLSRRFSSNIPEFFRGVMNSSSNGWSESGFDSVFEIMESENFVADSFLLHGEERGKGRINFPNALWLPLKVLLQKGFESEVFL</sequence>
<proteinExistence type="predicted"/>
<accession>A0AAV4TAN1</accession>
<gene>
    <name evidence="1" type="ORF">CDAR_372521</name>
</gene>
<comment type="caution">
    <text evidence="1">The sequence shown here is derived from an EMBL/GenBank/DDBJ whole genome shotgun (WGS) entry which is preliminary data.</text>
</comment>
<dbReference type="Proteomes" id="UP001054837">
    <property type="component" value="Unassembled WGS sequence"/>
</dbReference>
<evidence type="ECO:0000313" key="1">
    <source>
        <dbReference type="EMBL" id="GIY41972.1"/>
    </source>
</evidence>